<proteinExistence type="predicted"/>
<sequence>MNVYSLITDPSNPLPLTEHGYNQKTKRLAPYVQTINTIVKAFALCPGCKNPVILINRTVPDTEAVIMYAKHTGYDVQGLAKHVEAEYLDCDLANPARFDSKARRTSAKRNNEIHDAMLNHFDLVIQQLEQAIGIKFTDNVIEAMVRDFAGNRGYEYQAITLFNLPFGFAYMTEAKDLYGCKVSGEVAKGIEAGSQGFTVKKYFDTFTVERKKPSPSGTGLRLYFNRHGVGEVSGKDSIQMVVVETNSVVDQSTELYKTTIEFDGAKFYNFYRRKERLRQIAEAQLGR</sequence>
<gene>
    <name evidence="1" type="ORF">C4K03_2380</name>
</gene>
<dbReference type="Proteomes" id="UP000268696">
    <property type="component" value="Chromosome"/>
</dbReference>
<evidence type="ECO:0000313" key="1">
    <source>
        <dbReference type="EMBL" id="AZE54535.1"/>
    </source>
</evidence>
<evidence type="ECO:0000313" key="2">
    <source>
        <dbReference type="Proteomes" id="UP000268696"/>
    </source>
</evidence>
<organism evidence="1 2">
    <name type="scientific">Pseudomonas synxantha</name>
    <dbReference type="NCBI Taxonomy" id="47883"/>
    <lineage>
        <taxon>Bacteria</taxon>
        <taxon>Pseudomonadati</taxon>
        <taxon>Pseudomonadota</taxon>
        <taxon>Gammaproteobacteria</taxon>
        <taxon>Pseudomonadales</taxon>
        <taxon>Pseudomonadaceae</taxon>
        <taxon>Pseudomonas</taxon>
    </lineage>
</organism>
<dbReference type="EMBL" id="CP027754">
    <property type="protein sequence ID" value="AZE54535.1"/>
    <property type="molecule type" value="Genomic_DNA"/>
</dbReference>
<dbReference type="AlphaFoldDB" id="A0A3G7U585"/>
<dbReference type="RefSeq" id="WP_124377319.1">
    <property type="nucleotide sequence ID" value="NZ_CP027754.1"/>
</dbReference>
<name>A0A3G7U585_9PSED</name>
<accession>A0A3G7U585</accession>
<protein>
    <submittedName>
        <fullName evidence="1">Uncharacterized protein</fullName>
    </submittedName>
</protein>
<reference evidence="1 2" key="1">
    <citation type="submission" date="2018-03" db="EMBL/GenBank/DDBJ databases">
        <title>Diversity of phytobeneficial traits revealed by whole-genome analysis of worldwide-isolated phenazine-producing Pseudomonas spp.</title>
        <authorList>
            <person name="Biessy A."/>
            <person name="Novinscak A."/>
            <person name="Blom J."/>
            <person name="Leger G."/>
            <person name="Thomashow L.S."/>
            <person name="Cazorla F.M."/>
            <person name="Josic D."/>
            <person name="Filion M."/>
        </authorList>
    </citation>
    <scope>NUCLEOTIDE SEQUENCE [LARGE SCALE GENOMIC DNA]</scope>
    <source>
        <strain evidence="1 2">30B</strain>
    </source>
</reference>